<dbReference type="AlphaFoldDB" id="A0A561EY38"/>
<keyword evidence="2" id="KW-1185">Reference proteome</keyword>
<dbReference type="InterPro" id="IPR009351">
    <property type="entry name" value="AlkZ-like"/>
</dbReference>
<name>A0A561EY38_9ACTN</name>
<comment type="caution">
    <text evidence="1">The sequence shown here is derived from an EMBL/GenBank/DDBJ whole genome shotgun (WGS) entry which is preliminary data.</text>
</comment>
<dbReference type="GO" id="GO:0003677">
    <property type="term" value="F:DNA binding"/>
    <property type="evidence" value="ECO:0007669"/>
    <property type="project" value="UniProtKB-KW"/>
</dbReference>
<dbReference type="Proteomes" id="UP000318416">
    <property type="component" value="Unassembled WGS sequence"/>
</dbReference>
<keyword evidence="1" id="KW-0238">DNA-binding</keyword>
<reference evidence="1 2" key="1">
    <citation type="submission" date="2019-06" db="EMBL/GenBank/DDBJ databases">
        <title>Sequencing the genomes of 1000 actinobacteria strains.</title>
        <authorList>
            <person name="Klenk H.-P."/>
        </authorList>
    </citation>
    <scope>NUCLEOTIDE SEQUENCE [LARGE SCALE GENOMIC DNA]</scope>
    <source>
        <strain evidence="1 2">DSM 41649</strain>
    </source>
</reference>
<protein>
    <submittedName>
        <fullName evidence="1">Winged helix DNA-binding protein</fullName>
    </submittedName>
</protein>
<organism evidence="1 2">
    <name type="scientific">Kitasatospora atroaurantiaca</name>
    <dbReference type="NCBI Taxonomy" id="285545"/>
    <lineage>
        <taxon>Bacteria</taxon>
        <taxon>Bacillati</taxon>
        <taxon>Actinomycetota</taxon>
        <taxon>Actinomycetes</taxon>
        <taxon>Kitasatosporales</taxon>
        <taxon>Streptomycetaceae</taxon>
        <taxon>Kitasatospora</taxon>
    </lineage>
</organism>
<accession>A0A561EY38</accession>
<proteinExistence type="predicted"/>
<sequence>MAVVTDDAELLRRRMHAQFLPRTDDVAGIARRAGGIQAQDAPAARLALRARGLRDQGAVARAYAAGEVVCSWLMRGTLHLVPAEDLAPLLALLGQRNLAATARRRRELGLTEEVCRQALAAIPEVLGEPLGRADLIAALIARGVQVDPKGQAPAHLTGYAAAHGLICRGADVAPREPGYRLLPPPPPVDADRALAELARRYAAAFGPAGPADFAAWAGLTQALGRRAFALAELMEAAPGLYVAPDSAAPPPGPPLVRLLGAYDTYLLGYRDREPMLDRAHAKRINAGGGVIKPALVVDGRVLGTWRKDGDTLVVERFARLPAAARPGLEAEAADIGRFLGEKLTLQVVSSGPTGPSKSSV</sequence>
<evidence type="ECO:0000313" key="2">
    <source>
        <dbReference type="Proteomes" id="UP000318416"/>
    </source>
</evidence>
<dbReference type="Pfam" id="PF06224">
    <property type="entry name" value="AlkZ-like"/>
    <property type="match status" value="1"/>
</dbReference>
<dbReference type="PANTHER" id="PTHR38479">
    <property type="entry name" value="LMO0824 PROTEIN"/>
    <property type="match status" value="1"/>
</dbReference>
<gene>
    <name evidence="1" type="ORF">FB465_5676</name>
</gene>
<evidence type="ECO:0000313" key="1">
    <source>
        <dbReference type="EMBL" id="TWE20522.1"/>
    </source>
</evidence>
<dbReference type="EMBL" id="VIVR01000001">
    <property type="protein sequence ID" value="TWE20522.1"/>
    <property type="molecule type" value="Genomic_DNA"/>
</dbReference>
<dbReference type="OrthoDB" id="9148135at2"/>
<dbReference type="PANTHER" id="PTHR38479:SF2">
    <property type="entry name" value="WINGED HELIX DNA-BINDING DOMAIN-CONTAINING PROTEIN"/>
    <property type="match status" value="1"/>
</dbReference>